<dbReference type="EMBL" id="MU859309">
    <property type="protein sequence ID" value="KAK3947819.1"/>
    <property type="molecule type" value="Genomic_DNA"/>
</dbReference>
<evidence type="ECO:0000313" key="4">
    <source>
        <dbReference type="Proteomes" id="UP001303222"/>
    </source>
</evidence>
<organism evidence="3 4">
    <name type="scientific">Pseudoneurospora amorphoporcata</name>
    <dbReference type="NCBI Taxonomy" id="241081"/>
    <lineage>
        <taxon>Eukaryota</taxon>
        <taxon>Fungi</taxon>
        <taxon>Dikarya</taxon>
        <taxon>Ascomycota</taxon>
        <taxon>Pezizomycotina</taxon>
        <taxon>Sordariomycetes</taxon>
        <taxon>Sordariomycetidae</taxon>
        <taxon>Sordariales</taxon>
        <taxon>Sordariaceae</taxon>
        <taxon>Pseudoneurospora</taxon>
    </lineage>
</organism>
<keyword evidence="2" id="KW-0472">Membrane</keyword>
<gene>
    <name evidence="3" type="ORF">QBC32DRAFT_318429</name>
</gene>
<feature type="transmembrane region" description="Helical" evidence="2">
    <location>
        <begin position="135"/>
        <end position="158"/>
    </location>
</feature>
<comment type="caution">
    <text evidence="3">The sequence shown here is derived from an EMBL/GenBank/DDBJ whole genome shotgun (WGS) entry which is preliminary data.</text>
</comment>
<evidence type="ECO:0000256" key="1">
    <source>
        <dbReference type="SAM" id="MobiDB-lite"/>
    </source>
</evidence>
<keyword evidence="2" id="KW-1133">Transmembrane helix</keyword>
<keyword evidence="4" id="KW-1185">Reference proteome</keyword>
<dbReference type="AlphaFoldDB" id="A0AAN6NMJ2"/>
<name>A0AAN6NMJ2_9PEZI</name>
<protein>
    <submittedName>
        <fullName evidence="3">Uncharacterized protein</fullName>
    </submittedName>
</protein>
<proteinExistence type="predicted"/>
<evidence type="ECO:0000313" key="3">
    <source>
        <dbReference type="EMBL" id="KAK3947819.1"/>
    </source>
</evidence>
<dbReference type="Proteomes" id="UP001303222">
    <property type="component" value="Unassembled WGS sequence"/>
</dbReference>
<feature type="transmembrane region" description="Helical" evidence="2">
    <location>
        <begin position="170"/>
        <end position="193"/>
    </location>
</feature>
<feature type="region of interest" description="Disordered" evidence="1">
    <location>
        <begin position="281"/>
        <end position="304"/>
    </location>
</feature>
<feature type="transmembrane region" description="Helical" evidence="2">
    <location>
        <begin position="60"/>
        <end position="81"/>
    </location>
</feature>
<accession>A0AAN6NMJ2</accession>
<sequence length="318" mass="35680">MPRDDPLRHPPPAYVFDHPTNPVVESWLDTLPPLTQKPSRRDIKQWRRTRGGKSSAHRTWFIFSVIIRAISTVAAIIAWSLNVAVFVESRLYWDIVSERMIAVLVVAPALTAWNTAVFIAICVRKSSGIPTVYHAWADGILFVGIATTTGIVLVDLIIGIPTYRSLYDELLAKGIVVVAMLLLLMVLHSFLFFNYFCHKLERHDSGPFVKTTGPPMGDLEAAILDGASPTTQQDPPFRYKSYEHYAKEDMDITSVGQRPDGGFVIDKGIEDMDQIARASTTITARRSEDQIPPPSSNRDYIQQPGTDFQQRLYHSPQS</sequence>
<feature type="transmembrane region" description="Helical" evidence="2">
    <location>
        <begin position="101"/>
        <end position="123"/>
    </location>
</feature>
<reference evidence="3" key="1">
    <citation type="journal article" date="2023" name="Mol. Phylogenet. Evol.">
        <title>Genome-scale phylogeny and comparative genomics of the fungal order Sordariales.</title>
        <authorList>
            <person name="Hensen N."/>
            <person name="Bonometti L."/>
            <person name="Westerberg I."/>
            <person name="Brannstrom I.O."/>
            <person name="Guillou S."/>
            <person name="Cros-Aarteil S."/>
            <person name="Calhoun S."/>
            <person name="Haridas S."/>
            <person name="Kuo A."/>
            <person name="Mondo S."/>
            <person name="Pangilinan J."/>
            <person name="Riley R."/>
            <person name="LaButti K."/>
            <person name="Andreopoulos B."/>
            <person name="Lipzen A."/>
            <person name="Chen C."/>
            <person name="Yan M."/>
            <person name="Daum C."/>
            <person name="Ng V."/>
            <person name="Clum A."/>
            <person name="Steindorff A."/>
            <person name="Ohm R.A."/>
            <person name="Martin F."/>
            <person name="Silar P."/>
            <person name="Natvig D.O."/>
            <person name="Lalanne C."/>
            <person name="Gautier V."/>
            <person name="Ament-Velasquez S.L."/>
            <person name="Kruys A."/>
            <person name="Hutchinson M.I."/>
            <person name="Powell A.J."/>
            <person name="Barry K."/>
            <person name="Miller A.N."/>
            <person name="Grigoriev I.V."/>
            <person name="Debuchy R."/>
            <person name="Gladieux P."/>
            <person name="Hiltunen Thoren M."/>
            <person name="Johannesson H."/>
        </authorList>
    </citation>
    <scope>NUCLEOTIDE SEQUENCE</scope>
    <source>
        <strain evidence="3">CBS 626.80</strain>
    </source>
</reference>
<keyword evidence="2" id="KW-0812">Transmembrane</keyword>
<reference evidence="3" key="2">
    <citation type="submission" date="2023-06" db="EMBL/GenBank/DDBJ databases">
        <authorList>
            <consortium name="Lawrence Berkeley National Laboratory"/>
            <person name="Mondo S.J."/>
            <person name="Hensen N."/>
            <person name="Bonometti L."/>
            <person name="Westerberg I."/>
            <person name="Brannstrom I.O."/>
            <person name="Guillou S."/>
            <person name="Cros-Aarteil S."/>
            <person name="Calhoun S."/>
            <person name="Haridas S."/>
            <person name="Kuo A."/>
            <person name="Pangilinan J."/>
            <person name="Riley R."/>
            <person name="Labutti K."/>
            <person name="Andreopoulos B."/>
            <person name="Lipzen A."/>
            <person name="Chen C."/>
            <person name="Yanf M."/>
            <person name="Daum C."/>
            <person name="Ng V."/>
            <person name="Clum A."/>
            <person name="Steindorff A."/>
            <person name="Ohm R."/>
            <person name="Martin F."/>
            <person name="Silar P."/>
            <person name="Natvig D."/>
            <person name="Lalanne C."/>
            <person name="Gautier V."/>
            <person name="Ament-Velasquez S.L."/>
            <person name="Kruys A."/>
            <person name="Hutchinson M.I."/>
            <person name="Powell A.J."/>
            <person name="Barry K."/>
            <person name="Miller A.N."/>
            <person name="Grigoriev I.V."/>
            <person name="Debuchy R."/>
            <person name="Gladieux P."/>
            <person name="Thoren M.H."/>
            <person name="Johannesson H."/>
        </authorList>
    </citation>
    <scope>NUCLEOTIDE SEQUENCE</scope>
    <source>
        <strain evidence="3">CBS 626.80</strain>
    </source>
</reference>
<evidence type="ECO:0000256" key="2">
    <source>
        <dbReference type="SAM" id="Phobius"/>
    </source>
</evidence>